<dbReference type="SUPFAM" id="SSF53098">
    <property type="entry name" value="Ribonuclease H-like"/>
    <property type="match status" value="1"/>
</dbReference>
<evidence type="ECO:0000313" key="2">
    <source>
        <dbReference type="Proteomes" id="UP000789901"/>
    </source>
</evidence>
<evidence type="ECO:0000313" key="1">
    <source>
        <dbReference type="EMBL" id="CAG8839709.1"/>
    </source>
</evidence>
<reference evidence="1 2" key="1">
    <citation type="submission" date="2021-06" db="EMBL/GenBank/DDBJ databases">
        <authorList>
            <person name="Kallberg Y."/>
            <person name="Tangrot J."/>
            <person name="Rosling A."/>
        </authorList>
    </citation>
    <scope>NUCLEOTIDE SEQUENCE [LARGE SCALE GENOMIC DNA]</scope>
    <source>
        <strain evidence="1 2">120-4 pot B 10/14</strain>
    </source>
</reference>
<feature type="non-terminal residue" evidence="1">
    <location>
        <position position="1"/>
    </location>
</feature>
<proteinExistence type="predicted"/>
<sequence length="213" mass="24646">IAKQLALTNWYDFATTDAYRQLLIDKVIILALLFLLGHLLDTEVAKVIHKVDKILGHTSKFTIGLDGLTASNRLLIWNFVIITLLQQEYLYELENYSNQSYIAEFLDNQIKLIINCIGKNKISAIISDNRTHCFNLISKDIIWHIFAERMIQYANKLVGFFKKSHKTATILNQQILQYQVSSNGLKTYIETRWITVYECVSSIVQLKNCLEKI</sequence>
<gene>
    <name evidence="1" type="ORF">GMARGA_LOCUS34568</name>
</gene>
<dbReference type="InterPro" id="IPR012337">
    <property type="entry name" value="RNaseH-like_sf"/>
</dbReference>
<comment type="caution">
    <text evidence="1">The sequence shown here is derived from an EMBL/GenBank/DDBJ whole genome shotgun (WGS) entry which is preliminary data.</text>
</comment>
<accession>A0ABN7WSF6</accession>
<name>A0ABN7WSF6_GIGMA</name>
<dbReference type="EMBL" id="CAJVQB010061091">
    <property type="protein sequence ID" value="CAG8839709.1"/>
    <property type="molecule type" value="Genomic_DNA"/>
</dbReference>
<keyword evidence="2" id="KW-1185">Reference proteome</keyword>
<organism evidence="1 2">
    <name type="scientific">Gigaspora margarita</name>
    <dbReference type="NCBI Taxonomy" id="4874"/>
    <lineage>
        <taxon>Eukaryota</taxon>
        <taxon>Fungi</taxon>
        <taxon>Fungi incertae sedis</taxon>
        <taxon>Mucoromycota</taxon>
        <taxon>Glomeromycotina</taxon>
        <taxon>Glomeromycetes</taxon>
        <taxon>Diversisporales</taxon>
        <taxon>Gigasporaceae</taxon>
        <taxon>Gigaspora</taxon>
    </lineage>
</organism>
<protein>
    <submittedName>
        <fullName evidence="1">23739_t:CDS:1</fullName>
    </submittedName>
</protein>
<dbReference type="Proteomes" id="UP000789901">
    <property type="component" value="Unassembled WGS sequence"/>
</dbReference>